<dbReference type="Proteomes" id="UP000091857">
    <property type="component" value="Chromosome 2"/>
</dbReference>
<gene>
    <name evidence="3" type="ORF">MANES_02G108900v8</name>
</gene>
<evidence type="ECO:0000313" key="3">
    <source>
        <dbReference type="EMBL" id="OAY57590.1"/>
    </source>
</evidence>
<dbReference type="InterPro" id="IPR011990">
    <property type="entry name" value="TPR-like_helical_dom_sf"/>
</dbReference>
<dbReference type="Gramene" id="Manes.02G108900.1.v8.1">
    <property type="protein sequence ID" value="Manes.02G108900.1.v8.1.CDS.1"/>
    <property type="gene ID" value="Manes.02G108900.v8.1"/>
</dbReference>
<feature type="repeat" description="PPR" evidence="2">
    <location>
        <begin position="216"/>
        <end position="246"/>
    </location>
</feature>
<evidence type="ECO:0000313" key="4">
    <source>
        <dbReference type="Proteomes" id="UP000091857"/>
    </source>
</evidence>
<proteinExistence type="predicted"/>
<feature type="repeat" description="PPR" evidence="2">
    <location>
        <begin position="247"/>
        <end position="281"/>
    </location>
</feature>
<dbReference type="FunFam" id="1.25.40.10:FF:001237">
    <property type="entry name" value="Pentatricopeptide repeat-containing protein"/>
    <property type="match status" value="1"/>
</dbReference>
<sequence>MARISTRDLFRIRLINNTFSNHHPPVRVLLKQNCLSSAPYSSSFPYIKDRPNSIYHPSVELLKLCQSTRHLFQVQTQLITCGLFPFWSARLLKHYSDFGNIEYTILVFRYIDSPGTFCVNNVIKAYSFSSIPEQAVIFYFEMLQIGFSPNSYTFVSLFGSCAKTGCAQSGQKCHGQALMNGVDCILQVQNSLLHFYGCCGDVESARKVFDKMLERDLVSWNSIINLYASIGELGIAHEIFDVMPERNVISWNTLINGYLKGNNPGCALMVFRKMVNSGLRGNDTTMVGVLSTCGKSARLKEGRSVHGFLIRTSLRLSIILDTSLIDMYSKCQKVELARRLFDSMSYRNLICWNAMILGHCIHGNPEDGLNLFAEMKNWSGDGEAIPDEVTYIGLLCACARSGLLTEGKRFFSQMMHTYSLKPNFAHHWCMANLYAGAGLIQEAENILRDMPEDDENASPESLVWANLLSLCRFQANANFGERIAKSLIDMEPWNFSHYRLLINVYAVAGKWDDVARVKEMVKGRRMRRMPGCNLMDLKEIVHKYRVGHFLQAGILMK</sequence>
<organism evidence="3 4">
    <name type="scientific">Manihot esculenta</name>
    <name type="common">Cassava</name>
    <name type="synonym">Jatropha manihot</name>
    <dbReference type="NCBI Taxonomy" id="3983"/>
    <lineage>
        <taxon>Eukaryota</taxon>
        <taxon>Viridiplantae</taxon>
        <taxon>Streptophyta</taxon>
        <taxon>Embryophyta</taxon>
        <taxon>Tracheophyta</taxon>
        <taxon>Spermatophyta</taxon>
        <taxon>Magnoliopsida</taxon>
        <taxon>eudicotyledons</taxon>
        <taxon>Gunneridae</taxon>
        <taxon>Pentapetalae</taxon>
        <taxon>rosids</taxon>
        <taxon>fabids</taxon>
        <taxon>Malpighiales</taxon>
        <taxon>Euphorbiaceae</taxon>
        <taxon>Crotonoideae</taxon>
        <taxon>Manihoteae</taxon>
        <taxon>Manihot</taxon>
    </lineage>
</organism>
<dbReference type="Pfam" id="PF20431">
    <property type="entry name" value="E_motif"/>
    <property type="match status" value="1"/>
</dbReference>
<evidence type="ECO:0000256" key="2">
    <source>
        <dbReference type="PROSITE-ProRule" id="PRU00708"/>
    </source>
</evidence>
<feature type="repeat" description="PPR" evidence="2">
    <location>
        <begin position="387"/>
        <end position="422"/>
    </location>
</feature>
<dbReference type="OrthoDB" id="1868351at2759"/>
<dbReference type="InterPro" id="IPR046848">
    <property type="entry name" value="E_motif"/>
</dbReference>
<dbReference type="Gene3D" id="1.25.40.10">
    <property type="entry name" value="Tetratricopeptide repeat domain"/>
    <property type="match status" value="3"/>
</dbReference>
<evidence type="ECO:0000256" key="1">
    <source>
        <dbReference type="ARBA" id="ARBA00022737"/>
    </source>
</evidence>
<protein>
    <recommendedName>
        <fullName evidence="5">Pentatricopeptide repeat-containing protein</fullName>
    </recommendedName>
</protein>
<name>A0A2C9WCU7_MANES</name>
<accession>A0A2C9WCU7</accession>
<feature type="repeat" description="PPR" evidence="2">
    <location>
        <begin position="348"/>
        <end position="378"/>
    </location>
</feature>
<dbReference type="NCBIfam" id="TIGR00756">
    <property type="entry name" value="PPR"/>
    <property type="match status" value="4"/>
</dbReference>
<dbReference type="InterPro" id="IPR046960">
    <property type="entry name" value="PPR_At4g14850-like_plant"/>
</dbReference>
<dbReference type="GO" id="GO:0009451">
    <property type="term" value="P:RNA modification"/>
    <property type="evidence" value="ECO:0007669"/>
    <property type="project" value="InterPro"/>
</dbReference>
<dbReference type="AlphaFoldDB" id="A0A2C9WCU7"/>
<evidence type="ECO:0008006" key="5">
    <source>
        <dbReference type="Google" id="ProtNLM"/>
    </source>
</evidence>
<dbReference type="PANTHER" id="PTHR47926">
    <property type="entry name" value="PENTATRICOPEPTIDE REPEAT-CONTAINING PROTEIN"/>
    <property type="match status" value="1"/>
</dbReference>
<dbReference type="InterPro" id="IPR002885">
    <property type="entry name" value="PPR_rpt"/>
</dbReference>
<keyword evidence="4" id="KW-1185">Reference proteome</keyword>
<reference evidence="4" key="1">
    <citation type="journal article" date="2016" name="Nat. Biotechnol.">
        <title>Sequencing wild and cultivated cassava and related species reveals extensive interspecific hybridization and genetic diversity.</title>
        <authorList>
            <person name="Bredeson J.V."/>
            <person name="Lyons J.B."/>
            <person name="Prochnik S.E."/>
            <person name="Wu G.A."/>
            <person name="Ha C.M."/>
            <person name="Edsinger-Gonzales E."/>
            <person name="Grimwood J."/>
            <person name="Schmutz J."/>
            <person name="Rabbi I.Y."/>
            <person name="Egesi C."/>
            <person name="Nauluvula P."/>
            <person name="Lebot V."/>
            <person name="Ndunguru J."/>
            <person name="Mkamilo G."/>
            <person name="Bart R.S."/>
            <person name="Setter T.L."/>
            <person name="Gleadow R.M."/>
            <person name="Kulakow P."/>
            <person name="Ferguson M.E."/>
            <person name="Rounsley S."/>
            <person name="Rokhsar D.S."/>
        </authorList>
    </citation>
    <scope>NUCLEOTIDE SEQUENCE [LARGE SCALE GENOMIC DNA]</scope>
    <source>
        <strain evidence="4">cv. AM560-2</strain>
    </source>
</reference>
<dbReference type="Pfam" id="PF01535">
    <property type="entry name" value="PPR"/>
    <property type="match status" value="5"/>
</dbReference>
<dbReference type="PANTHER" id="PTHR47926:SF365">
    <property type="entry name" value="DYW DOMAIN-CONTAINING PROTEIN"/>
    <property type="match status" value="1"/>
</dbReference>
<dbReference type="GO" id="GO:0003723">
    <property type="term" value="F:RNA binding"/>
    <property type="evidence" value="ECO:0007669"/>
    <property type="project" value="InterPro"/>
</dbReference>
<comment type="caution">
    <text evidence="3">The sequence shown here is derived from an EMBL/GenBank/DDBJ whole genome shotgun (WGS) entry which is preliminary data.</text>
</comment>
<dbReference type="PROSITE" id="PS51375">
    <property type="entry name" value="PPR"/>
    <property type="match status" value="4"/>
</dbReference>
<dbReference type="EMBL" id="CM004388">
    <property type="protein sequence ID" value="OAY57590.1"/>
    <property type="molecule type" value="Genomic_DNA"/>
</dbReference>
<keyword evidence="1" id="KW-0677">Repeat</keyword>
<dbReference type="Pfam" id="PF13041">
    <property type="entry name" value="PPR_2"/>
    <property type="match status" value="1"/>
</dbReference>